<dbReference type="AlphaFoldDB" id="A0A4Q1RHJ3"/>
<dbReference type="Pfam" id="PF10050">
    <property type="entry name" value="DUF2284"/>
    <property type="match status" value="1"/>
</dbReference>
<organism evidence="1 2">
    <name type="scientific">Blautia faecicola</name>
    <dbReference type="NCBI Taxonomy" id="2509240"/>
    <lineage>
        <taxon>Bacteria</taxon>
        <taxon>Bacillati</taxon>
        <taxon>Bacillota</taxon>
        <taxon>Clostridia</taxon>
        <taxon>Lachnospirales</taxon>
        <taxon>Lachnospiraceae</taxon>
        <taxon>Blautia</taxon>
    </lineage>
</organism>
<dbReference type="RefSeq" id="WP_022398610.1">
    <property type="nucleotide sequence ID" value="NZ_DAWBJR010000011.1"/>
</dbReference>
<dbReference type="EMBL" id="SDKC01000001">
    <property type="protein sequence ID" value="RXS75144.1"/>
    <property type="molecule type" value="Genomic_DNA"/>
</dbReference>
<evidence type="ECO:0000313" key="2">
    <source>
        <dbReference type="Proteomes" id="UP000290106"/>
    </source>
</evidence>
<dbReference type="InterPro" id="IPR019271">
    <property type="entry name" value="DUF2284_metal-binding"/>
</dbReference>
<sequence length="179" mass="20914">MNFQSIEDYITQFPIYQYAFLSIDDIEFNDKVRTICKRECPRYGKSWSCPPAVGTVDKCKERCQQYTHALLFSSVAEVPDYSNMDALLATKREHEEITAKIEAFLKQDAWRCYTLSTDSCSICDKCTYPKKSCNHPDLMHPCIESHGILLTKNIEDNHMDYYMGEQMVLWFSLIFLREA</sequence>
<comment type="caution">
    <text evidence="1">The sequence shown here is derived from an EMBL/GenBank/DDBJ whole genome shotgun (WGS) entry which is preliminary data.</text>
</comment>
<accession>A0A4Q1RHJ3</accession>
<dbReference type="Proteomes" id="UP000290106">
    <property type="component" value="Unassembled WGS sequence"/>
</dbReference>
<protein>
    <submittedName>
        <fullName evidence="1">DUF2284 domain-containing protein</fullName>
    </submittedName>
</protein>
<proteinExistence type="predicted"/>
<gene>
    <name evidence="1" type="ORF">ETP43_07875</name>
</gene>
<name>A0A4Q1RHJ3_9FIRM</name>
<dbReference type="OrthoDB" id="5420534at2"/>
<evidence type="ECO:0000313" key="1">
    <source>
        <dbReference type="EMBL" id="RXS75144.1"/>
    </source>
</evidence>
<keyword evidence="2" id="KW-1185">Reference proteome</keyword>
<reference evidence="1 2" key="1">
    <citation type="submission" date="2019-01" db="EMBL/GenBank/DDBJ databases">
        <title>Blautia sp. nov. KGMB01111 isolated human feces.</title>
        <authorList>
            <person name="Park J.-E."/>
            <person name="Kim J.-S."/>
            <person name="Park S.-H."/>
        </authorList>
    </citation>
    <scope>NUCLEOTIDE SEQUENCE [LARGE SCALE GENOMIC DNA]</scope>
    <source>
        <strain evidence="1 2">KGMB01111</strain>
    </source>
</reference>